<evidence type="ECO:0000313" key="2">
    <source>
        <dbReference type="Proteomes" id="UP000003250"/>
    </source>
</evidence>
<reference evidence="1 2" key="1">
    <citation type="journal article" date="2012" name="J. Bacteriol.">
        <title>Draft Genome Sequence of Mesorhizobium alhagi CCNWXJ12-2T, a Novel Salt-Resistant Species Isolated from the Desert of Northwestern China.</title>
        <authorList>
            <person name="Zhou M."/>
            <person name="Chen W."/>
            <person name="Chen H."/>
            <person name="Wei G."/>
        </authorList>
    </citation>
    <scope>NUCLEOTIDE SEQUENCE [LARGE SCALE GENOMIC DNA]</scope>
    <source>
        <strain evidence="1 2">CCNWXJ12-2</strain>
    </source>
</reference>
<proteinExistence type="predicted"/>
<dbReference type="AlphaFoldDB" id="H0I259"/>
<organism evidence="1 2">
    <name type="scientific">Mesorhizobium alhagi CCNWXJ12-2</name>
    <dbReference type="NCBI Taxonomy" id="1107882"/>
    <lineage>
        <taxon>Bacteria</taxon>
        <taxon>Pseudomonadati</taxon>
        <taxon>Pseudomonadota</taxon>
        <taxon>Alphaproteobacteria</taxon>
        <taxon>Hyphomicrobiales</taxon>
        <taxon>Phyllobacteriaceae</taxon>
        <taxon>Allomesorhizobium</taxon>
    </lineage>
</organism>
<dbReference type="EMBL" id="AHAM01000297">
    <property type="protein sequence ID" value="EHK52945.1"/>
    <property type="molecule type" value="Genomic_DNA"/>
</dbReference>
<gene>
    <name evidence="1" type="ORF">MAXJ12_32784</name>
</gene>
<accession>H0I259</accession>
<evidence type="ECO:0000313" key="1">
    <source>
        <dbReference type="EMBL" id="EHK52945.1"/>
    </source>
</evidence>
<keyword evidence="2" id="KW-1185">Reference proteome</keyword>
<name>H0I259_9HYPH</name>
<protein>
    <submittedName>
        <fullName evidence="1">Uncharacterized protein</fullName>
    </submittedName>
</protein>
<dbReference type="PATRIC" id="fig|1107882.3.peg.6334"/>
<dbReference type="Proteomes" id="UP000003250">
    <property type="component" value="Unassembled WGS sequence"/>
</dbReference>
<sequence>MCAAAEILNGLPFPIAPPRLMRAERTFWEKATAVHVYCAQAAYAESDLPAIGTTLRGSATPVWRRRQSPTAALSMRWPRTSLFFAGKDAARRAIMVRLGWTGRL</sequence>